<evidence type="ECO:0000256" key="10">
    <source>
        <dbReference type="SAM" id="MobiDB-lite"/>
    </source>
</evidence>
<keyword evidence="4" id="KW-0378">Hydrolase</keyword>
<comment type="caution">
    <text evidence="13">The sequence shown here is derived from an EMBL/GenBank/DDBJ whole genome shotgun (WGS) entry which is preliminary data.</text>
</comment>
<dbReference type="EMBL" id="JABBWM010000023">
    <property type="protein sequence ID" value="KAG2109583.1"/>
    <property type="molecule type" value="Genomic_DNA"/>
</dbReference>
<comment type="similarity">
    <text evidence="2 9">Belongs to the DEAD box helicase family. DEAH subfamily. FANCM sub-subfamily.</text>
</comment>
<feature type="region of interest" description="Disordered" evidence="10">
    <location>
        <begin position="749"/>
        <end position="786"/>
    </location>
</feature>
<feature type="domain" description="Helicase C-terminal" evidence="12">
    <location>
        <begin position="563"/>
        <end position="733"/>
    </location>
</feature>
<comment type="subcellular location">
    <subcellularLocation>
        <location evidence="1 9">Nucleus</location>
    </subcellularLocation>
</comment>
<comment type="subunit">
    <text evidence="9">Interacts with the MHF histone-fold complex to form the FANCM-MHF complex.</text>
</comment>
<dbReference type="FunFam" id="3.40.50.300:FF:000861">
    <property type="entry name" value="Fanconi anemia, complementation group M"/>
    <property type="match status" value="1"/>
</dbReference>
<dbReference type="GO" id="GO:0043138">
    <property type="term" value="F:3'-5' DNA helicase activity"/>
    <property type="evidence" value="ECO:0007669"/>
    <property type="project" value="InterPro"/>
</dbReference>
<reference evidence="13" key="1">
    <citation type="journal article" date="2020" name="New Phytol.">
        <title>Comparative genomics reveals dynamic genome evolution in host specialist ectomycorrhizal fungi.</title>
        <authorList>
            <person name="Lofgren L.A."/>
            <person name="Nguyen N.H."/>
            <person name="Vilgalys R."/>
            <person name="Ruytinx J."/>
            <person name="Liao H.L."/>
            <person name="Branco S."/>
            <person name="Kuo A."/>
            <person name="LaButti K."/>
            <person name="Lipzen A."/>
            <person name="Andreopoulos W."/>
            <person name="Pangilinan J."/>
            <person name="Riley R."/>
            <person name="Hundley H."/>
            <person name="Na H."/>
            <person name="Barry K."/>
            <person name="Grigoriev I.V."/>
            <person name="Stajich J.E."/>
            <person name="Kennedy P.G."/>
        </authorList>
    </citation>
    <scope>NUCLEOTIDE SEQUENCE</scope>
    <source>
        <strain evidence="13">FC423</strain>
    </source>
</reference>
<feature type="region of interest" description="Disordered" evidence="10">
    <location>
        <begin position="27"/>
        <end position="51"/>
    </location>
</feature>
<dbReference type="InterPro" id="IPR027417">
    <property type="entry name" value="P-loop_NTPase"/>
</dbReference>
<feature type="compositionally biased region" description="Acidic residues" evidence="10">
    <location>
        <begin position="819"/>
        <end position="829"/>
    </location>
</feature>
<organism evidence="13 14">
    <name type="scientific">Suillus discolor</name>
    <dbReference type="NCBI Taxonomy" id="1912936"/>
    <lineage>
        <taxon>Eukaryota</taxon>
        <taxon>Fungi</taxon>
        <taxon>Dikarya</taxon>
        <taxon>Basidiomycota</taxon>
        <taxon>Agaricomycotina</taxon>
        <taxon>Agaricomycetes</taxon>
        <taxon>Agaricomycetidae</taxon>
        <taxon>Boletales</taxon>
        <taxon>Suillineae</taxon>
        <taxon>Suillaceae</taxon>
        <taxon>Suillus</taxon>
    </lineage>
</organism>
<evidence type="ECO:0000256" key="9">
    <source>
        <dbReference type="RuleBase" id="RU367027"/>
    </source>
</evidence>
<dbReference type="InterPro" id="IPR014001">
    <property type="entry name" value="Helicase_ATP-bd"/>
</dbReference>
<evidence type="ECO:0000256" key="8">
    <source>
        <dbReference type="ARBA" id="ARBA00047995"/>
    </source>
</evidence>
<feature type="region of interest" description="Disordered" evidence="10">
    <location>
        <begin position="1159"/>
        <end position="1232"/>
    </location>
</feature>
<name>A0A9P7JUC8_9AGAM</name>
<dbReference type="Proteomes" id="UP000823399">
    <property type="component" value="Unassembled WGS sequence"/>
</dbReference>
<dbReference type="Gene3D" id="3.40.50.300">
    <property type="entry name" value="P-loop containing nucleotide triphosphate hydrolases"/>
    <property type="match status" value="2"/>
</dbReference>
<dbReference type="PROSITE" id="PS51192">
    <property type="entry name" value="HELICASE_ATP_BIND_1"/>
    <property type="match status" value="1"/>
</dbReference>
<feature type="compositionally biased region" description="Low complexity" evidence="10">
    <location>
        <begin position="966"/>
        <end position="986"/>
    </location>
</feature>
<feature type="region of interest" description="Disordered" evidence="10">
    <location>
        <begin position="1282"/>
        <end position="1301"/>
    </location>
</feature>
<comment type="function">
    <text evidence="9">ATP-dependent DNA helicase involved in DNA damage repair by homologous recombination and in genome maintenance. Capable of unwinding D-loops. Plays a role in limiting crossover recombinants during mitotic DNA double-strand break (DSB) repair. Component of a FANCM-MHF complex which promotes gene conversion at blocked replication forks, probably by reversal of the stalled fork.</text>
</comment>
<dbReference type="GO" id="GO:0005524">
    <property type="term" value="F:ATP binding"/>
    <property type="evidence" value="ECO:0007669"/>
    <property type="project" value="UniProtKB-UniRule"/>
</dbReference>
<dbReference type="Pfam" id="PF00270">
    <property type="entry name" value="DEAD"/>
    <property type="match status" value="1"/>
</dbReference>
<proteinExistence type="inferred from homology"/>
<dbReference type="CDD" id="cd18801">
    <property type="entry name" value="SF2_C_FANCM_Hef"/>
    <property type="match status" value="1"/>
</dbReference>
<dbReference type="GeneID" id="64699393"/>
<evidence type="ECO:0000256" key="5">
    <source>
        <dbReference type="ARBA" id="ARBA00022806"/>
    </source>
</evidence>
<dbReference type="GO" id="GO:0016787">
    <property type="term" value="F:hydrolase activity"/>
    <property type="evidence" value="ECO:0007669"/>
    <property type="project" value="UniProtKB-KW"/>
</dbReference>
<keyword evidence="6" id="KW-0067">ATP-binding</keyword>
<dbReference type="GO" id="GO:0005634">
    <property type="term" value="C:nucleus"/>
    <property type="evidence" value="ECO:0007669"/>
    <property type="project" value="UniProtKB-SubCell"/>
</dbReference>
<dbReference type="GO" id="GO:0045003">
    <property type="term" value="P:double-strand break repair via synthesis-dependent strand annealing"/>
    <property type="evidence" value="ECO:0007669"/>
    <property type="project" value="TreeGrafter"/>
</dbReference>
<dbReference type="PROSITE" id="PS51194">
    <property type="entry name" value="HELICASE_CTER"/>
    <property type="match status" value="1"/>
</dbReference>
<comment type="catalytic activity">
    <reaction evidence="8 9">
        <text>ATP + H2O = ADP + phosphate + H(+)</text>
        <dbReference type="Rhea" id="RHEA:13065"/>
        <dbReference type="ChEBI" id="CHEBI:15377"/>
        <dbReference type="ChEBI" id="CHEBI:15378"/>
        <dbReference type="ChEBI" id="CHEBI:30616"/>
        <dbReference type="ChEBI" id="CHEBI:43474"/>
        <dbReference type="ChEBI" id="CHEBI:456216"/>
        <dbReference type="EC" id="3.6.4.12"/>
    </reaction>
</comment>
<dbReference type="SMART" id="SM00490">
    <property type="entry name" value="HELICc"/>
    <property type="match status" value="1"/>
</dbReference>
<evidence type="ECO:0000256" key="2">
    <source>
        <dbReference type="ARBA" id="ARBA00009889"/>
    </source>
</evidence>
<evidence type="ECO:0000259" key="11">
    <source>
        <dbReference type="PROSITE" id="PS51192"/>
    </source>
</evidence>
<dbReference type="PANTHER" id="PTHR14025">
    <property type="entry name" value="FANCONI ANEMIA GROUP M FANCM FAMILY MEMBER"/>
    <property type="match status" value="1"/>
</dbReference>
<accession>A0A9P7JUC8</accession>
<dbReference type="OrthoDB" id="164902at2759"/>
<sequence>MSSSDYGFDDEIDSAILNELDVIEAAHRPPLRNPPKPPPPAAKAPKPLDEEDSFLDLSLEINDADLQRIDTFIDAVYKGNAHPVAGPSNYARPPTKNNVQRTLFGDIAQPTVSSSRQSPTKRSSLQRTKSSPRKPFGQQAPRTKQWDHTVFAKSGWKKPKTVKGKGKDDGDDEEEHVEFEQFPAPFVSVGPPPLMKLKVDMLEAKHWIYPLNQPKRDYQFNIVRHCLFDNTLVALPTGLGKTFIAGVVMLNYYRWFPKGKVVFVAPTKPLVAQQIDACHRTCGIPGCDAVELTGNNPRAYRCRMWEEKRIFYMTPQTLINDLSTENCDARDIVLIVIDEAHKGTGDYAYAQVIRFLMAKNPHHRVLALTATPGSTPEAIQSIVDSLHISRIEIRDENSIDLREYMHKKEIKQHIIRMTDNVLKVQELLKEVMVTVLKPLSNRGVIEVVDPVKMHPYRAQAIMQQIGAQRNSPHKWAFPSLSKLGALARAMGYLMEASTGMCHNCLLEISAEKEDDSGKKKGSATSGLRKDKNFMALLSELEVQKVRPGGYGMHPKMETLKMLLLQHFGARMGEGEETRAMVFVTYRECVDEIVHILNEEKPLLKVTRFIGQGTDKQGRKGFAQKEQLEIIKKFKAGEFNVLVSTSIGEEGLDIGEVDMIVCYDAQKTPIRMLQRVGRTGRKRDGYVHVLLSEIREELNWDKAKDTYGELQRCIVRGDQLELYGDVPRLLPEHAKPQVLEKKMEIEEYVRQEHASRKKSAVVNDENVSPKGKKRKRNDDFARNIPQGASTGFVSVKDLLIKGTVTKKRKKAKTKGFDPTAAEDDSTDMELEANLMDIRRTASTPAGVSTKKGKLRNARTMDPSKKRQPATSRKKVKEKEPLTTSQFSRKGDDDDDDVEIEQGISLAAHEAIARKTPSPKKKRPALTKYRSSSPDEALVLARDRSNSPVRPSAVQSLSCRPTEDDVLLLSSSEAENPSAPSMLSSSPMICDADDVIELSSSPPPPQTDPDQAAESSSSMSCGPRNSPTDKCYKRNGTSREGSPNRLPSLLSSSDGVAGNTQSMAWLLGSDDEPDIQILSSPPMTPPQERSPRADCLFEDESVADARRLSPGALLMQPPPLPCRGIVQSPAYSSDHDIPNASFAVRPAGRFFKPRVAAAGLDSPVLDMPPLSQRRLKRKDTDIISWGSSPPPKRSKRKPLISMRHNPWLDGEAVHSGDEASEGSSHSEDDVESDSDRQFIKDIANTQISPSYDQSLAYRRGLFTQVSPGGPAFATKLVRREAYARGESAKRRAGVSSSPVREDDLPDEYAIGSFVVDDDEDII</sequence>
<feature type="compositionally biased region" description="Polar residues" evidence="10">
    <location>
        <begin position="944"/>
        <end position="957"/>
    </location>
</feature>
<keyword evidence="3" id="KW-0547">Nucleotide-binding</keyword>
<dbReference type="CDD" id="cd12091">
    <property type="entry name" value="FANCM_ID"/>
    <property type="match status" value="1"/>
</dbReference>
<evidence type="ECO:0000256" key="1">
    <source>
        <dbReference type="ARBA" id="ARBA00004123"/>
    </source>
</evidence>
<keyword evidence="14" id="KW-1185">Reference proteome</keyword>
<evidence type="ECO:0000256" key="6">
    <source>
        <dbReference type="ARBA" id="ARBA00022840"/>
    </source>
</evidence>
<evidence type="ECO:0000256" key="7">
    <source>
        <dbReference type="ARBA" id="ARBA00023242"/>
    </source>
</evidence>
<evidence type="ECO:0000256" key="4">
    <source>
        <dbReference type="ARBA" id="ARBA00022801"/>
    </source>
</evidence>
<keyword evidence="5" id="KW-0347">Helicase</keyword>
<evidence type="ECO:0000256" key="3">
    <source>
        <dbReference type="ARBA" id="ARBA00022741"/>
    </source>
</evidence>
<dbReference type="InterPro" id="IPR044749">
    <property type="entry name" value="FANCM_DEXDc"/>
</dbReference>
<dbReference type="SUPFAM" id="SSF52540">
    <property type="entry name" value="P-loop containing nucleoside triphosphate hydrolases"/>
    <property type="match status" value="1"/>
</dbReference>
<feature type="compositionally biased region" description="Polar residues" evidence="10">
    <location>
        <begin position="1011"/>
        <end position="1026"/>
    </location>
</feature>
<feature type="region of interest" description="Disordered" evidence="10">
    <location>
        <begin position="107"/>
        <end position="145"/>
    </location>
</feature>
<dbReference type="GO" id="GO:0009378">
    <property type="term" value="F:four-way junction helicase activity"/>
    <property type="evidence" value="ECO:0007669"/>
    <property type="project" value="TreeGrafter"/>
</dbReference>
<keyword evidence="7" id="KW-0539">Nucleus</keyword>
<evidence type="ECO:0000313" key="13">
    <source>
        <dbReference type="EMBL" id="KAG2109583.1"/>
    </source>
</evidence>
<evidence type="ECO:0000259" key="12">
    <source>
        <dbReference type="PROSITE" id="PS51194"/>
    </source>
</evidence>
<feature type="compositionally biased region" description="Pro residues" evidence="10">
    <location>
        <begin position="31"/>
        <end position="42"/>
    </location>
</feature>
<dbReference type="CDD" id="cd18033">
    <property type="entry name" value="DEXDc_FANCM"/>
    <property type="match status" value="1"/>
</dbReference>
<dbReference type="EC" id="3.6.4.12" evidence="9"/>
<dbReference type="InterPro" id="IPR001650">
    <property type="entry name" value="Helicase_C-like"/>
</dbReference>
<dbReference type="PANTHER" id="PTHR14025:SF20">
    <property type="entry name" value="FANCONI ANEMIA GROUP M PROTEIN"/>
    <property type="match status" value="1"/>
</dbReference>
<gene>
    <name evidence="13" type="ORF">F5147DRAFT_691375</name>
</gene>
<dbReference type="GO" id="GO:0036297">
    <property type="term" value="P:interstrand cross-link repair"/>
    <property type="evidence" value="ECO:0007669"/>
    <property type="project" value="TreeGrafter"/>
</dbReference>
<dbReference type="InterPro" id="IPR039686">
    <property type="entry name" value="FANCM/Mph1-like_ID"/>
</dbReference>
<dbReference type="RefSeq" id="XP_041293528.1">
    <property type="nucleotide sequence ID" value="XM_041437134.1"/>
</dbReference>
<dbReference type="InterPro" id="IPR011545">
    <property type="entry name" value="DEAD/DEAH_box_helicase_dom"/>
</dbReference>
<feature type="domain" description="Helicase ATP-binding" evidence="11">
    <location>
        <begin position="222"/>
        <end position="390"/>
    </location>
</feature>
<dbReference type="SMART" id="SM00487">
    <property type="entry name" value="DEXDc"/>
    <property type="match status" value="1"/>
</dbReference>
<dbReference type="GO" id="GO:0000400">
    <property type="term" value="F:four-way junction DNA binding"/>
    <property type="evidence" value="ECO:0007669"/>
    <property type="project" value="TreeGrafter"/>
</dbReference>
<feature type="compositionally biased region" description="Basic residues" evidence="10">
    <location>
        <begin position="864"/>
        <end position="874"/>
    </location>
</feature>
<evidence type="ECO:0000313" key="14">
    <source>
        <dbReference type="Proteomes" id="UP000823399"/>
    </source>
</evidence>
<protein>
    <recommendedName>
        <fullName evidence="9">ATP-dependent DNA helicase</fullName>
        <ecNumber evidence="9">3.6.4.12</ecNumber>
    </recommendedName>
</protein>
<dbReference type="Pfam" id="PF00271">
    <property type="entry name" value="Helicase_C"/>
    <property type="match status" value="1"/>
</dbReference>
<feature type="region of interest" description="Disordered" evidence="10">
    <location>
        <begin position="805"/>
        <end position="1090"/>
    </location>
</feature>
<feature type="compositionally biased region" description="Low complexity" evidence="10">
    <location>
        <begin position="113"/>
        <end position="123"/>
    </location>
</feature>